<dbReference type="EMBL" id="HG994356">
    <property type="protein sequence ID" value="CAF2143336.1"/>
    <property type="molecule type" value="Genomic_DNA"/>
</dbReference>
<dbReference type="PANTHER" id="PTHR24298">
    <property type="entry name" value="FLAVONOID 3'-MONOOXYGENASE-RELATED"/>
    <property type="match status" value="1"/>
</dbReference>
<dbReference type="KEGG" id="bna:106424339"/>
<keyword evidence="16" id="KW-1185">Reference proteome</keyword>
<dbReference type="Proteomes" id="UP000028999">
    <property type="component" value="Unassembled WGS sequence"/>
</dbReference>
<keyword evidence="4 11" id="KW-0349">Heme</keyword>
<dbReference type="PRINTS" id="PR00385">
    <property type="entry name" value="P450"/>
</dbReference>
<keyword evidence="7 13" id="KW-1133">Transmembrane helix</keyword>
<dbReference type="GO" id="GO:0004497">
    <property type="term" value="F:monooxygenase activity"/>
    <property type="evidence" value="ECO:0007669"/>
    <property type="project" value="UniProtKB-KW"/>
</dbReference>
<dbReference type="Proteomes" id="UP001295469">
    <property type="component" value="Chromosome A02"/>
</dbReference>
<dbReference type="InterPro" id="IPR017972">
    <property type="entry name" value="Cyt_P450_CS"/>
</dbReference>
<dbReference type="Gramene" id="CDY40974">
    <property type="protein sequence ID" value="CDY40974"/>
    <property type="gene ID" value="GSBRNA2T00072243001"/>
</dbReference>
<dbReference type="OMA" id="VEDEPAC"/>
<proteinExistence type="inferred from homology"/>
<dbReference type="GO" id="GO:0016020">
    <property type="term" value="C:membrane"/>
    <property type="evidence" value="ECO:0007669"/>
    <property type="project" value="UniProtKB-SubCell"/>
</dbReference>
<dbReference type="STRING" id="3708.A0A078HUD7"/>
<dbReference type="Pfam" id="PF00067">
    <property type="entry name" value="p450"/>
    <property type="match status" value="1"/>
</dbReference>
<evidence type="ECO:0000313" key="16">
    <source>
        <dbReference type="Proteomes" id="UP000028999"/>
    </source>
</evidence>
<comment type="similarity">
    <text evidence="3 12">Belongs to the cytochrome P450 family.</text>
</comment>
<evidence type="ECO:0000256" key="10">
    <source>
        <dbReference type="ARBA" id="ARBA00023136"/>
    </source>
</evidence>
<protein>
    <submittedName>
        <fullName evidence="14">(rape) hypothetical protein</fullName>
    </submittedName>
    <submittedName>
        <fullName evidence="15">BnaA02g27640D protein</fullName>
    </submittedName>
</protein>
<reference evidence="14" key="3">
    <citation type="submission" date="2021-01" db="EMBL/GenBank/DDBJ databases">
        <authorList>
            <consortium name="Genoscope - CEA"/>
            <person name="William W."/>
        </authorList>
    </citation>
    <scope>NUCLEOTIDE SEQUENCE</scope>
</reference>
<dbReference type="OrthoDB" id="1470350at2759"/>
<evidence type="ECO:0000256" key="7">
    <source>
        <dbReference type="ARBA" id="ARBA00022989"/>
    </source>
</evidence>
<evidence type="ECO:0000256" key="4">
    <source>
        <dbReference type="ARBA" id="ARBA00022617"/>
    </source>
</evidence>
<dbReference type="GO" id="GO:0016705">
    <property type="term" value="F:oxidoreductase activity, acting on paired donors, with incorporation or reduction of molecular oxygen"/>
    <property type="evidence" value="ECO:0007669"/>
    <property type="project" value="InterPro"/>
</dbReference>
<keyword evidence="5 13" id="KW-0812">Transmembrane</keyword>
<dbReference type="InterPro" id="IPR002401">
    <property type="entry name" value="Cyt_P450_E_grp-I"/>
</dbReference>
<sequence>MEAMTSLDFENSFILILLCIFSTFFLFAFFLKKPKNVFDLPPSPPSLPIIGHLHLLFSTSLHKSFQRVSSKYGPLLHLRIFNVRILLVSSASVAYEIFKDHDMSISSHGPIGIDECIVFGSSGFIKAPYGDYWKFVKKIITTKMLGPQALERSRGLREVEVERFYRDLLDKAVKKESVEIGEEALRLVNVILGKMSLGMSFSEEERVSEFSVEIAALTQKIFLQQVLRKPLEKLRISPPFKKEVMNVSYRFGELLEKIIVRYEEEKDEHEGSEIMDALLAACGDEDAEYKINRSHIKALLAELFFGAGDTSSKSTQWAMAEILNNHKIFERLREEIDSVVGKTRLIQETDLPKLPYLQAVIKESLRLHPPGVLLPREFEQGCKIGGFYIPKGTSLVINAYAVMRDIDSWTDPDEFKPERFLGEEDARREHVLNFLPFGAGRRACPGSNVAYILGGITIGVMVQCFDWKVEGVKVNMEEATGRAFLALAHPLNCTPLPRILNILPSNL</sequence>
<evidence type="ECO:0000256" key="12">
    <source>
        <dbReference type="RuleBase" id="RU000461"/>
    </source>
</evidence>
<feature type="transmembrane region" description="Helical" evidence="13">
    <location>
        <begin position="12"/>
        <end position="31"/>
    </location>
</feature>
<keyword evidence="10 13" id="KW-0472">Membrane</keyword>
<gene>
    <name evidence="15" type="primary">BnaA02g27640D</name>
    <name evidence="14" type="ORF">DARMORV10_A02P34090.1</name>
    <name evidence="15" type="ORF">GSBRNA2T00072243001</name>
</gene>
<dbReference type="GO" id="GO:0020037">
    <property type="term" value="F:heme binding"/>
    <property type="evidence" value="ECO:0007669"/>
    <property type="project" value="InterPro"/>
</dbReference>
<evidence type="ECO:0000256" key="5">
    <source>
        <dbReference type="ARBA" id="ARBA00022692"/>
    </source>
</evidence>
<dbReference type="EMBL" id="LK032487">
    <property type="protein sequence ID" value="CDY40974.1"/>
    <property type="molecule type" value="Genomic_DNA"/>
</dbReference>
<dbReference type="Gene3D" id="1.10.630.10">
    <property type="entry name" value="Cytochrome P450"/>
    <property type="match status" value="1"/>
</dbReference>
<dbReference type="PaxDb" id="3708-A0A078HUD7"/>
<evidence type="ECO:0000256" key="9">
    <source>
        <dbReference type="ARBA" id="ARBA00023033"/>
    </source>
</evidence>
<keyword evidence="9 12" id="KW-0503">Monooxygenase</keyword>
<dbReference type="SUPFAM" id="SSF48264">
    <property type="entry name" value="Cytochrome P450"/>
    <property type="match status" value="1"/>
</dbReference>
<evidence type="ECO:0000256" key="13">
    <source>
        <dbReference type="SAM" id="Phobius"/>
    </source>
</evidence>
<reference evidence="15" key="2">
    <citation type="submission" date="2014-06" db="EMBL/GenBank/DDBJ databases">
        <authorList>
            <person name="Genoscope - CEA"/>
        </authorList>
    </citation>
    <scope>NUCLEOTIDE SEQUENCE</scope>
</reference>
<comment type="subcellular location">
    <subcellularLocation>
        <location evidence="2">Membrane</location>
        <topology evidence="2">Single-pass membrane protein</topology>
    </subcellularLocation>
</comment>
<evidence type="ECO:0000313" key="14">
    <source>
        <dbReference type="EMBL" id="CAF2143336.1"/>
    </source>
</evidence>
<dbReference type="GO" id="GO:0005506">
    <property type="term" value="F:iron ion binding"/>
    <property type="evidence" value="ECO:0007669"/>
    <property type="project" value="InterPro"/>
</dbReference>
<dbReference type="SMR" id="A0A078HUD7"/>
<dbReference type="PANTHER" id="PTHR24298:SF477">
    <property type="entry name" value="CYTOCHROME P450"/>
    <property type="match status" value="1"/>
</dbReference>
<dbReference type="InterPro" id="IPR001128">
    <property type="entry name" value="Cyt_P450"/>
</dbReference>
<evidence type="ECO:0000256" key="1">
    <source>
        <dbReference type="ARBA" id="ARBA00001971"/>
    </source>
</evidence>
<dbReference type="PROSITE" id="PS00086">
    <property type="entry name" value="CYTOCHROME_P450"/>
    <property type="match status" value="1"/>
</dbReference>
<dbReference type="AlphaFoldDB" id="A0A078HUD7"/>
<evidence type="ECO:0000256" key="11">
    <source>
        <dbReference type="PIRSR" id="PIRSR602401-1"/>
    </source>
</evidence>
<evidence type="ECO:0000256" key="6">
    <source>
        <dbReference type="ARBA" id="ARBA00022723"/>
    </source>
</evidence>
<keyword evidence="6 11" id="KW-0479">Metal-binding</keyword>
<dbReference type="InterPro" id="IPR036396">
    <property type="entry name" value="Cyt_P450_sf"/>
</dbReference>
<feature type="binding site" description="axial binding residue" evidence="11">
    <location>
        <position position="444"/>
    </location>
    <ligand>
        <name>heme</name>
        <dbReference type="ChEBI" id="CHEBI:30413"/>
    </ligand>
    <ligandPart>
        <name>Fe</name>
        <dbReference type="ChEBI" id="CHEBI:18248"/>
    </ligandPart>
</feature>
<keyword evidence="11 12" id="KW-0408">Iron</keyword>
<keyword evidence="8 12" id="KW-0560">Oxidoreductase</keyword>
<name>A0A078HUD7_BRANA</name>
<evidence type="ECO:0000256" key="8">
    <source>
        <dbReference type="ARBA" id="ARBA00023002"/>
    </source>
</evidence>
<comment type="cofactor">
    <cofactor evidence="1 11">
        <name>heme</name>
        <dbReference type="ChEBI" id="CHEBI:30413"/>
    </cofactor>
</comment>
<evidence type="ECO:0000256" key="2">
    <source>
        <dbReference type="ARBA" id="ARBA00004167"/>
    </source>
</evidence>
<dbReference type="CDD" id="cd20655">
    <property type="entry name" value="CYP93"/>
    <property type="match status" value="1"/>
</dbReference>
<dbReference type="PRINTS" id="PR00463">
    <property type="entry name" value="EP450I"/>
</dbReference>
<evidence type="ECO:0000313" key="15">
    <source>
        <dbReference type="EMBL" id="CDY40974.1"/>
    </source>
</evidence>
<accession>A0A078HUD7</accession>
<reference evidence="15 16" key="1">
    <citation type="journal article" date="2014" name="Science">
        <title>Plant genetics. Early allopolyploid evolution in the post-Neolithic Brassica napus oilseed genome.</title>
        <authorList>
            <person name="Chalhoub B."/>
            <person name="Denoeud F."/>
            <person name="Liu S."/>
            <person name="Parkin I.A."/>
            <person name="Tang H."/>
            <person name="Wang X."/>
            <person name="Chiquet J."/>
            <person name="Belcram H."/>
            <person name="Tong C."/>
            <person name="Samans B."/>
            <person name="Correa M."/>
            <person name="Da Silva C."/>
            <person name="Just J."/>
            <person name="Falentin C."/>
            <person name="Koh C.S."/>
            <person name="Le Clainche I."/>
            <person name="Bernard M."/>
            <person name="Bento P."/>
            <person name="Noel B."/>
            <person name="Labadie K."/>
            <person name="Alberti A."/>
            <person name="Charles M."/>
            <person name="Arnaud D."/>
            <person name="Guo H."/>
            <person name="Daviaud C."/>
            <person name="Alamery S."/>
            <person name="Jabbari K."/>
            <person name="Zhao M."/>
            <person name="Edger P.P."/>
            <person name="Chelaifa H."/>
            <person name="Tack D."/>
            <person name="Lassalle G."/>
            <person name="Mestiri I."/>
            <person name="Schnel N."/>
            <person name="Le Paslier M.C."/>
            <person name="Fan G."/>
            <person name="Renault V."/>
            <person name="Bayer P.E."/>
            <person name="Golicz A.A."/>
            <person name="Manoli S."/>
            <person name="Lee T.H."/>
            <person name="Thi V.H."/>
            <person name="Chalabi S."/>
            <person name="Hu Q."/>
            <person name="Fan C."/>
            <person name="Tollenaere R."/>
            <person name="Lu Y."/>
            <person name="Battail C."/>
            <person name="Shen J."/>
            <person name="Sidebottom C.H."/>
            <person name="Wang X."/>
            <person name="Canaguier A."/>
            <person name="Chauveau A."/>
            <person name="Berard A."/>
            <person name="Deniot G."/>
            <person name="Guan M."/>
            <person name="Liu Z."/>
            <person name="Sun F."/>
            <person name="Lim Y.P."/>
            <person name="Lyons E."/>
            <person name="Town C.D."/>
            <person name="Bancroft I."/>
            <person name="Wang X."/>
            <person name="Meng J."/>
            <person name="Ma J."/>
            <person name="Pires J.C."/>
            <person name="King G.J."/>
            <person name="Brunel D."/>
            <person name="Delourme R."/>
            <person name="Renard M."/>
            <person name="Aury J.M."/>
            <person name="Adams K.L."/>
            <person name="Batley J."/>
            <person name="Snowdon R.J."/>
            <person name="Tost J."/>
            <person name="Edwards D."/>
            <person name="Zhou Y."/>
            <person name="Hua W."/>
            <person name="Sharpe A.G."/>
            <person name="Paterson A.H."/>
            <person name="Guan C."/>
            <person name="Wincker P."/>
        </authorList>
    </citation>
    <scope>NUCLEOTIDE SEQUENCE [LARGE SCALE GENOMIC DNA]</scope>
    <source>
        <strain evidence="16">cv. Darmor-bzh</strain>
    </source>
</reference>
<evidence type="ECO:0000256" key="3">
    <source>
        <dbReference type="ARBA" id="ARBA00010617"/>
    </source>
</evidence>
<dbReference type="InterPro" id="IPR051103">
    <property type="entry name" value="Plant_metabolite_P450s"/>
</dbReference>
<organism evidence="15 16">
    <name type="scientific">Brassica napus</name>
    <name type="common">Rape</name>
    <dbReference type="NCBI Taxonomy" id="3708"/>
    <lineage>
        <taxon>Eukaryota</taxon>
        <taxon>Viridiplantae</taxon>
        <taxon>Streptophyta</taxon>
        <taxon>Embryophyta</taxon>
        <taxon>Tracheophyta</taxon>
        <taxon>Spermatophyta</taxon>
        <taxon>Magnoliopsida</taxon>
        <taxon>eudicotyledons</taxon>
        <taxon>Gunneridae</taxon>
        <taxon>Pentapetalae</taxon>
        <taxon>rosids</taxon>
        <taxon>malvids</taxon>
        <taxon>Brassicales</taxon>
        <taxon>Brassicaceae</taxon>
        <taxon>Brassiceae</taxon>
        <taxon>Brassica</taxon>
    </lineage>
</organism>